<evidence type="ECO:0000256" key="2">
    <source>
        <dbReference type="ARBA" id="ARBA00004709"/>
    </source>
</evidence>
<dbReference type="AlphaFoldDB" id="A0A1T4VFY1"/>
<keyword evidence="7 9" id="KW-0414">Isoprene biosynthesis</keyword>
<dbReference type="FunFam" id="3.30.1330.50:FF:000001">
    <property type="entry name" value="2-C-methyl-D-erythritol 2,4-cyclodiphosphate synthase"/>
    <property type="match status" value="1"/>
</dbReference>
<keyword evidence="13" id="KW-1185">Reference proteome</keyword>
<comment type="cofactor">
    <cofactor evidence="9">
        <name>a divalent metal cation</name>
        <dbReference type="ChEBI" id="CHEBI:60240"/>
    </cofactor>
    <text evidence="9">Binds 1 divalent metal cation per subunit.</text>
</comment>
<feature type="binding site" evidence="9">
    <location>
        <position position="140"/>
    </location>
    <ligand>
        <name>4-CDP-2-C-methyl-D-erythritol 2-phosphate</name>
        <dbReference type="ChEBI" id="CHEBI:57919"/>
    </ligand>
</feature>
<dbReference type="GO" id="GO:0046872">
    <property type="term" value="F:metal ion binding"/>
    <property type="evidence" value="ECO:0007669"/>
    <property type="project" value="UniProtKB-KW"/>
</dbReference>
<evidence type="ECO:0000256" key="1">
    <source>
        <dbReference type="ARBA" id="ARBA00000200"/>
    </source>
</evidence>
<evidence type="ECO:0000259" key="11">
    <source>
        <dbReference type="Pfam" id="PF02542"/>
    </source>
</evidence>
<evidence type="ECO:0000313" key="13">
    <source>
        <dbReference type="Proteomes" id="UP000242432"/>
    </source>
</evidence>
<dbReference type="STRING" id="83771.SAMN02910357_00545"/>
<feature type="domain" description="2-C-methyl-D-erythritol 2,4-cyclodiphosphate synthase" evidence="11">
    <location>
        <begin position="2"/>
        <end position="155"/>
    </location>
</feature>
<comment type="subunit">
    <text evidence="4 9">Homotrimer.</text>
</comment>
<name>A0A1T4VFY1_9GAMM</name>
<keyword evidence="6 9" id="KW-0479">Metal-binding</keyword>
<dbReference type="GO" id="GO:0008685">
    <property type="term" value="F:2-C-methyl-D-erythritol 2,4-cyclodiphosphate synthase activity"/>
    <property type="evidence" value="ECO:0007669"/>
    <property type="project" value="UniProtKB-UniRule"/>
</dbReference>
<feature type="binding site" evidence="9">
    <location>
        <position position="9"/>
    </location>
    <ligand>
        <name>a divalent metal cation</name>
        <dbReference type="ChEBI" id="CHEBI:60240"/>
    </ligand>
</feature>
<feature type="binding site" evidence="9">
    <location>
        <position position="43"/>
    </location>
    <ligand>
        <name>a divalent metal cation</name>
        <dbReference type="ChEBI" id="CHEBI:60240"/>
    </ligand>
</feature>
<evidence type="ECO:0000256" key="8">
    <source>
        <dbReference type="ARBA" id="ARBA00023239"/>
    </source>
</evidence>
<sequence length="161" mass="17393">MFRIGHGFDVHKFGGQGPCILGGVAVPYEQGLLAHSDGDVVLHAISDALLGALSLGDIGHFFPDNDDKYLNIDSRILLRQVVAKVHELGYVVNNVDTTILAQAPKMAQYEPAMRENVAADLNIDISRVSIKATTTEKLGFTGRKEGIAVESVVLLVKKQNL</sequence>
<feature type="site" description="Transition state stabilizer" evidence="9">
    <location>
        <position position="134"/>
    </location>
</feature>
<evidence type="ECO:0000313" key="12">
    <source>
        <dbReference type="EMBL" id="SKA63849.1"/>
    </source>
</evidence>
<evidence type="ECO:0000256" key="4">
    <source>
        <dbReference type="ARBA" id="ARBA00011233"/>
    </source>
</evidence>
<evidence type="ECO:0000256" key="3">
    <source>
        <dbReference type="ARBA" id="ARBA00008480"/>
    </source>
</evidence>
<proteinExistence type="inferred from homology"/>
<comment type="similarity">
    <text evidence="3 9 10">Belongs to the IspF family.</text>
</comment>
<keyword evidence="8 9" id="KW-0456">Lyase</keyword>
<dbReference type="EMBL" id="FUXX01000023">
    <property type="protein sequence ID" value="SKA63849.1"/>
    <property type="molecule type" value="Genomic_DNA"/>
</dbReference>
<comment type="pathway">
    <text evidence="2 9">Isoprenoid biosynthesis; isopentenyl diphosphate biosynthesis via DXP pathway; isopentenyl diphosphate from 1-deoxy-D-xylulose 5-phosphate: step 4/6.</text>
</comment>
<evidence type="ECO:0000256" key="5">
    <source>
        <dbReference type="ARBA" id="ARBA00012579"/>
    </source>
</evidence>
<protein>
    <recommendedName>
        <fullName evidence="5 9">2-C-methyl-D-erythritol 2,4-cyclodiphosphate synthase</fullName>
        <shortName evidence="9">MECDP-synthase</shortName>
        <shortName evidence="9">MECPP-synthase</shortName>
        <shortName evidence="9">MECPS</shortName>
        <ecNumber evidence="5 9">4.6.1.12</ecNumber>
    </recommendedName>
</protein>
<comment type="function">
    <text evidence="9">Involved in the biosynthesis of isopentenyl diphosphate (IPP) and dimethylallyl diphosphate (DMAPP), two major building blocks of isoprenoid compounds. Catalyzes the conversion of 4-diphosphocytidyl-2-C-methyl-D-erythritol 2-phosphate (CDP-ME2P) to 2-C-methyl-D-erythritol 2,4-cyclodiphosphate (ME-CPP) with a corresponding release of cytidine 5-monophosphate (CMP).</text>
</comment>
<dbReference type="GO" id="GO:0016114">
    <property type="term" value="P:terpenoid biosynthetic process"/>
    <property type="evidence" value="ECO:0007669"/>
    <property type="project" value="InterPro"/>
</dbReference>
<feature type="binding site" evidence="9">
    <location>
        <begin position="62"/>
        <end position="66"/>
    </location>
    <ligand>
        <name>4-CDP-2-C-methyl-D-erythritol 2-phosphate</name>
        <dbReference type="ChEBI" id="CHEBI:57919"/>
    </ligand>
</feature>
<feature type="binding site" evidence="9">
    <location>
        <begin position="35"/>
        <end position="36"/>
    </location>
    <ligand>
        <name>4-CDP-2-C-methyl-D-erythritol 2-phosphate</name>
        <dbReference type="ChEBI" id="CHEBI:57919"/>
    </ligand>
</feature>
<dbReference type="InterPro" id="IPR003526">
    <property type="entry name" value="MECDP_synthase"/>
</dbReference>
<dbReference type="UniPathway" id="UPA00056">
    <property type="reaction ID" value="UER00095"/>
</dbReference>
<dbReference type="InterPro" id="IPR020555">
    <property type="entry name" value="MECDP_synthase_CS"/>
</dbReference>
<dbReference type="Gene3D" id="3.30.1330.50">
    <property type="entry name" value="2-C-methyl-D-erythritol 2,4-cyclodiphosphate synthase"/>
    <property type="match status" value="1"/>
</dbReference>
<dbReference type="NCBIfam" id="TIGR00151">
    <property type="entry name" value="ispF"/>
    <property type="match status" value="1"/>
</dbReference>
<feature type="binding site" evidence="9">
    <location>
        <begin position="101"/>
        <end position="107"/>
    </location>
    <ligand>
        <name>4-CDP-2-C-methyl-D-erythritol 2-phosphate</name>
        <dbReference type="ChEBI" id="CHEBI:57919"/>
    </ligand>
</feature>
<organism evidence="12 13">
    <name type="scientific">Succinivibrio dextrinosolvens DSM 3072</name>
    <dbReference type="NCBI Taxonomy" id="1123324"/>
    <lineage>
        <taxon>Bacteria</taxon>
        <taxon>Pseudomonadati</taxon>
        <taxon>Pseudomonadota</taxon>
        <taxon>Gammaproteobacteria</taxon>
        <taxon>Aeromonadales</taxon>
        <taxon>Succinivibrionaceae</taxon>
        <taxon>Succinivibrio</taxon>
    </lineage>
</organism>
<feature type="binding site" evidence="9">
    <location>
        <begin position="57"/>
        <end position="59"/>
    </location>
    <ligand>
        <name>4-CDP-2-C-methyl-D-erythritol 2-phosphate</name>
        <dbReference type="ChEBI" id="CHEBI:57919"/>
    </ligand>
</feature>
<dbReference type="PANTHER" id="PTHR43181:SF1">
    <property type="entry name" value="2-C-METHYL-D-ERYTHRITOL 2,4-CYCLODIPHOSPHATE SYNTHASE, CHLOROPLASTIC"/>
    <property type="match status" value="1"/>
</dbReference>
<dbReference type="Pfam" id="PF02542">
    <property type="entry name" value="YgbB"/>
    <property type="match status" value="1"/>
</dbReference>
<feature type="binding site" evidence="9">
    <location>
        <begin position="9"/>
        <end position="11"/>
    </location>
    <ligand>
        <name>4-CDP-2-C-methyl-D-erythritol 2-phosphate</name>
        <dbReference type="ChEBI" id="CHEBI:57919"/>
    </ligand>
</feature>
<dbReference type="CDD" id="cd00554">
    <property type="entry name" value="MECDP_synthase"/>
    <property type="match status" value="1"/>
</dbReference>
<dbReference type="PROSITE" id="PS01350">
    <property type="entry name" value="ISPF"/>
    <property type="match status" value="1"/>
</dbReference>
<dbReference type="RefSeq" id="WP_078928897.1">
    <property type="nucleotide sequence ID" value="NZ_FUXX01000023.1"/>
</dbReference>
<comment type="catalytic activity">
    <reaction evidence="1 9 10">
        <text>4-CDP-2-C-methyl-D-erythritol 2-phosphate = 2-C-methyl-D-erythritol 2,4-cyclic diphosphate + CMP</text>
        <dbReference type="Rhea" id="RHEA:23864"/>
        <dbReference type="ChEBI" id="CHEBI:57919"/>
        <dbReference type="ChEBI" id="CHEBI:58483"/>
        <dbReference type="ChEBI" id="CHEBI:60377"/>
        <dbReference type="EC" id="4.6.1.12"/>
    </reaction>
</comment>
<dbReference type="GO" id="GO:0019288">
    <property type="term" value="P:isopentenyl diphosphate biosynthetic process, methylerythritol 4-phosphate pathway"/>
    <property type="evidence" value="ECO:0007669"/>
    <property type="project" value="UniProtKB-UniRule"/>
</dbReference>
<evidence type="ECO:0000256" key="9">
    <source>
        <dbReference type="HAMAP-Rule" id="MF_00107"/>
    </source>
</evidence>
<dbReference type="Proteomes" id="UP000242432">
    <property type="component" value="Unassembled WGS sequence"/>
</dbReference>
<feature type="binding site" evidence="9">
    <location>
        <begin position="133"/>
        <end position="136"/>
    </location>
    <ligand>
        <name>4-CDP-2-C-methyl-D-erythritol 2-phosphate</name>
        <dbReference type="ChEBI" id="CHEBI:57919"/>
    </ligand>
</feature>
<evidence type="ECO:0000256" key="7">
    <source>
        <dbReference type="ARBA" id="ARBA00023229"/>
    </source>
</evidence>
<dbReference type="SUPFAM" id="SSF69765">
    <property type="entry name" value="IpsF-like"/>
    <property type="match status" value="1"/>
</dbReference>
<gene>
    <name evidence="9" type="primary">ispF</name>
    <name evidence="12" type="ORF">SAMN02745213_01452</name>
</gene>
<accession>A0A1T4VFY1</accession>
<reference evidence="13" key="1">
    <citation type="submission" date="2017-02" db="EMBL/GenBank/DDBJ databases">
        <authorList>
            <person name="Varghese N."/>
            <person name="Submissions S."/>
        </authorList>
    </citation>
    <scope>NUCLEOTIDE SEQUENCE [LARGE SCALE GENOMIC DNA]</scope>
    <source>
        <strain evidence="13">DSM 3072</strain>
    </source>
</reference>
<evidence type="ECO:0000256" key="6">
    <source>
        <dbReference type="ARBA" id="ARBA00022723"/>
    </source>
</evidence>
<dbReference type="PANTHER" id="PTHR43181">
    <property type="entry name" value="2-C-METHYL-D-ERYTHRITOL 2,4-CYCLODIPHOSPHATE SYNTHASE, CHLOROPLASTIC"/>
    <property type="match status" value="1"/>
</dbReference>
<feature type="binding site" evidence="9">
    <location>
        <position position="143"/>
    </location>
    <ligand>
        <name>4-CDP-2-C-methyl-D-erythritol 2-phosphate</name>
        <dbReference type="ChEBI" id="CHEBI:57919"/>
    </ligand>
</feature>
<dbReference type="EC" id="4.6.1.12" evidence="5 9"/>
<feature type="site" description="Transition state stabilizer" evidence="9">
    <location>
        <position position="35"/>
    </location>
</feature>
<dbReference type="HAMAP" id="MF_00107">
    <property type="entry name" value="IspF"/>
    <property type="match status" value="1"/>
</dbReference>
<feature type="binding site" evidence="9">
    <location>
        <position position="11"/>
    </location>
    <ligand>
        <name>a divalent metal cation</name>
        <dbReference type="ChEBI" id="CHEBI:60240"/>
    </ligand>
</feature>
<evidence type="ECO:0000256" key="10">
    <source>
        <dbReference type="RuleBase" id="RU004395"/>
    </source>
</evidence>
<dbReference type="InterPro" id="IPR036571">
    <property type="entry name" value="MECDP_synthase_sf"/>
</dbReference>